<name>A0AAN6GBP2_9BASI</name>
<proteinExistence type="predicted"/>
<dbReference type="EMBL" id="JAPDMQ010000438">
    <property type="protein sequence ID" value="KAK0524695.1"/>
    <property type="molecule type" value="Genomic_DNA"/>
</dbReference>
<keyword evidence="3" id="KW-1185">Reference proteome</keyword>
<evidence type="ECO:0000313" key="2">
    <source>
        <dbReference type="EMBL" id="KAK0524695.1"/>
    </source>
</evidence>
<evidence type="ECO:0000313" key="3">
    <source>
        <dbReference type="Proteomes" id="UP001176521"/>
    </source>
</evidence>
<comment type="caution">
    <text evidence="2">The sequence shown here is derived from an EMBL/GenBank/DDBJ whole genome shotgun (WGS) entry which is preliminary data.</text>
</comment>
<accession>A0AAN6GBP2</accession>
<sequence>MVSPARPPASSKNVKWPSHLAVCGDLILGAAETTDCVHEVDTALYSNDGVDHSGSLNIWSREPVAQGLYLSTSVAIATHPLRLSVGDTYQIRLVPEAIDGTNTDMPALPPGMTSMIGTGAITWVAEDRKSCKVEGFTYLNKTHGWQRFQLNLFFEDTGRWTQWTFSATGSLIDFEGVVMHKDKNDVFHVAVRRVALITTAPQQLLQALDVPTAATTSQAERVRQARAAGREQARVQQAAKDDASLPQETAQVTLPVKDSAQPPKEAGDDEDGPVTPTPRKQRRLNPAI</sequence>
<feature type="region of interest" description="Disordered" evidence="1">
    <location>
        <begin position="228"/>
        <end position="288"/>
    </location>
</feature>
<feature type="compositionally biased region" description="Basic and acidic residues" evidence="1">
    <location>
        <begin position="228"/>
        <end position="243"/>
    </location>
</feature>
<dbReference type="AlphaFoldDB" id="A0AAN6GBP2"/>
<organism evidence="2 3">
    <name type="scientific">Tilletia horrida</name>
    <dbReference type="NCBI Taxonomy" id="155126"/>
    <lineage>
        <taxon>Eukaryota</taxon>
        <taxon>Fungi</taxon>
        <taxon>Dikarya</taxon>
        <taxon>Basidiomycota</taxon>
        <taxon>Ustilaginomycotina</taxon>
        <taxon>Exobasidiomycetes</taxon>
        <taxon>Tilletiales</taxon>
        <taxon>Tilletiaceae</taxon>
        <taxon>Tilletia</taxon>
    </lineage>
</organism>
<gene>
    <name evidence="2" type="ORF">OC842_005755</name>
</gene>
<feature type="compositionally biased region" description="Basic residues" evidence="1">
    <location>
        <begin position="279"/>
        <end position="288"/>
    </location>
</feature>
<evidence type="ECO:0000256" key="1">
    <source>
        <dbReference type="SAM" id="MobiDB-lite"/>
    </source>
</evidence>
<protein>
    <submittedName>
        <fullName evidence="2">Uncharacterized protein</fullName>
    </submittedName>
</protein>
<reference evidence="2" key="1">
    <citation type="journal article" date="2023" name="PhytoFront">
        <title>Draft Genome Resources of Seven Strains of Tilletia horrida, Causal Agent of Kernel Smut of Rice.</title>
        <authorList>
            <person name="Khanal S."/>
            <person name="Antony Babu S."/>
            <person name="Zhou X.G."/>
        </authorList>
    </citation>
    <scope>NUCLEOTIDE SEQUENCE</scope>
    <source>
        <strain evidence="2">TX3</strain>
    </source>
</reference>
<dbReference type="Proteomes" id="UP001176521">
    <property type="component" value="Unassembled WGS sequence"/>
</dbReference>